<sequence length="93" mass="10809">AGQEEMRSGQERLEQEIKTHVDGRIGKIEEEVQCVKLKIVEVESEVQRKIEGVEEQVQEKIGNLERRINELEERPNYFPASQEFVSSRPMSNP</sequence>
<accession>A0A4Y2ECL3</accession>
<keyword evidence="1" id="KW-0175">Coiled coil</keyword>
<evidence type="ECO:0000313" key="2">
    <source>
        <dbReference type="EMBL" id="GBM26870.1"/>
    </source>
</evidence>
<gene>
    <name evidence="2" type="ORF">AVEN_214807_1</name>
</gene>
<keyword evidence="3" id="KW-1185">Reference proteome</keyword>
<evidence type="ECO:0000256" key="1">
    <source>
        <dbReference type="SAM" id="Coils"/>
    </source>
</evidence>
<reference evidence="2 3" key="1">
    <citation type="journal article" date="2019" name="Sci. Rep.">
        <title>Orb-weaving spider Araneus ventricosus genome elucidates the spidroin gene catalogue.</title>
        <authorList>
            <person name="Kono N."/>
            <person name="Nakamura H."/>
            <person name="Ohtoshi R."/>
            <person name="Moran D.A.P."/>
            <person name="Shinohara A."/>
            <person name="Yoshida Y."/>
            <person name="Fujiwara M."/>
            <person name="Mori M."/>
            <person name="Tomita M."/>
            <person name="Arakawa K."/>
        </authorList>
    </citation>
    <scope>NUCLEOTIDE SEQUENCE [LARGE SCALE GENOMIC DNA]</scope>
</reference>
<comment type="caution">
    <text evidence="2">The sequence shown here is derived from an EMBL/GenBank/DDBJ whole genome shotgun (WGS) entry which is preliminary data.</text>
</comment>
<name>A0A4Y2ECL3_ARAVE</name>
<proteinExistence type="predicted"/>
<dbReference type="AlphaFoldDB" id="A0A4Y2ECL3"/>
<organism evidence="2 3">
    <name type="scientific">Araneus ventricosus</name>
    <name type="common">Orbweaver spider</name>
    <name type="synonym">Epeira ventricosa</name>
    <dbReference type="NCBI Taxonomy" id="182803"/>
    <lineage>
        <taxon>Eukaryota</taxon>
        <taxon>Metazoa</taxon>
        <taxon>Ecdysozoa</taxon>
        <taxon>Arthropoda</taxon>
        <taxon>Chelicerata</taxon>
        <taxon>Arachnida</taxon>
        <taxon>Araneae</taxon>
        <taxon>Araneomorphae</taxon>
        <taxon>Entelegynae</taxon>
        <taxon>Araneoidea</taxon>
        <taxon>Araneidae</taxon>
        <taxon>Araneus</taxon>
    </lineage>
</organism>
<feature type="non-terminal residue" evidence="2">
    <location>
        <position position="1"/>
    </location>
</feature>
<evidence type="ECO:0000313" key="3">
    <source>
        <dbReference type="Proteomes" id="UP000499080"/>
    </source>
</evidence>
<protein>
    <submittedName>
        <fullName evidence="2">Uncharacterized protein</fullName>
    </submittedName>
</protein>
<dbReference type="EMBL" id="BGPR01169830">
    <property type="protein sequence ID" value="GBM26870.1"/>
    <property type="molecule type" value="Genomic_DNA"/>
</dbReference>
<dbReference type="Proteomes" id="UP000499080">
    <property type="component" value="Unassembled WGS sequence"/>
</dbReference>
<feature type="coiled-coil region" evidence="1">
    <location>
        <begin position="25"/>
        <end position="74"/>
    </location>
</feature>